<keyword evidence="3" id="KW-1185">Reference proteome</keyword>
<keyword evidence="1" id="KW-0812">Transmembrane</keyword>
<keyword evidence="1" id="KW-0472">Membrane</keyword>
<accession>A0A226EZD8</accession>
<dbReference type="AlphaFoldDB" id="A0A226EZD8"/>
<feature type="transmembrane region" description="Helical" evidence="1">
    <location>
        <begin position="142"/>
        <end position="160"/>
    </location>
</feature>
<reference evidence="2 3" key="1">
    <citation type="submission" date="2015-12" db="EMBL/GenBank/DDBJ databases">
        <title>The genome of Folsomia candida.</title>
        <authorList>
            <person name="Faddeeva A."/>
            <person name="Derks M.F."/>
            <person name="Anvar Y."/>
            <person name="Smit S."/>
            <person name="Van Straalen N."/>
            <person name="Roelofs D."/>
        </authorList>
    </citation>
    <scope>NUCLEOTIDE SEQUENCE [LARGE SCALE GENOMIC DNA]</scope>
    <source>
        <strain evidence="2 3">VU population</strain>
        <tissue evidence="2">Whole body</tissue>
    </source>
</reference>
<dbReference type="Proteomes" id="UP000198287">
    <property type="component" value="Unassembled WGS sequence"/>
</dbReference>
<name>A0A226EZD8_FOLCA</name>
<comment type="caution">
    <text evidence="2">The sequence shown here is derived from an EMBL/GenBank/DDBJ whole genome shotgun (WGS) entry which is preliminary data.</text>
</comment>
<evidence type="ECO:0000313" key="2">
    <source>
        <dbReference type="EMBL" id="OXA62530.1"/>
    </source>
</evidence>
<gene>
    <name evidence="2" type="ORF">Fcan01_01434</name>
</gene>
<feature type="non-terminal residue" evidence="2">
    <location>
        <position position="363"/>
    </location>
</feature>
<feature type="transmembrane region" description="Helical" evidence="1">
    <location>
        <begin position="297"/>
        <end position="319"/>
    </location>
</feature>
<sequence>MTDTISLFPFALLSKECKIQVLLENADPEHFLMYFVISSDVWRPPKSDDSKIQIIPSDQQQIAHLNDEDTISSSFEEGIPKRNSAKTWGVEKPYLISKHRIWRLRALIWLGRIGFMLPWRWAENRSLDGIVIEKFSTFWERVWNLGSLLVCCLSCVLTYFHTSIAFKSFKSGEEGYRSTFSSLQGTAWHSHAAILSIVFIAYQDRIRVYLNAMFLFNKHLVEELCQGQFDEEDDGSNLFYNWAYPFLWIEIFLSLSRYIVNYDAPLYLTSFLGTRDQIPWWFVLLGALQDFMTSTQLITGTLMLGYVIVTHAVTINFWLREAHRNNENVATKEYLRSQERAVQLFRAAQVLSGHFNLDVARCS</sequence>
<organism evidence="2 3">
    <name type="scientific">Folsomia candida</name>
    <name type="common">Springtail</name>
    <dbReference type="NCBI Taxonomy" id="158441"/>
    <lineage>
        <taxon>Eukaryota</taxon>
        <taxon>Metazoa</taxon>
        <taxon>Ecdysozoa</taxon>
        <taxon>Arthropoda</taxon>
        <taxon>Hexapoda</taxon>
        <taxon>Collembola</taxon>
        <taxon>Entomobryomorpha</taxon>
        <taxon>Isotomoidea</taxon>
        <taxon>Isotomidae</taxon>
        <taxon>Proisotominae</taxon>
        <taxon>Folsomia</taxon>
    </lineage>
</organism>
<dbReference type="EMBL" id="LNIX01000001">
    <property type="protein sequence ID" value="OXA62530.1"/>
    <property type="molecule type" value="Genomic_DNA"/>
</dbReference>
<evidence type="ECO:0000256" key="1">
    <source>
        <dbReference type="SAM" id="Phobius"/>
    </source>
</evidence>
<evidence type="ECO:0000313" key="3">
    <source>
        <dbReference type="Proteomes" id="UP000198287"/>
    </source>
</evidence>
<proteinExistence type="predicted"/>
<feature type="transmembrane region" description="Helical" evidence="1">
    <location>
        <begin position="242"/>
        <end position="260"/>
    </location>
</feature>
<keyword evidence="1" id="KW-1133">Transmembrane helix</keyword>
<protein>
    <submittedName>
        <fullName evidence="2">Uncharacterized protein</fullName>
    </submittedName>
</protein>